<dbReference type="Pfam" id="PF08843">
    <property type="entry name" value="AbiEii"/>
    <property type="match status" value="1"/>
</dbReference>
<dbReference type="EMBL" id="MGAV01000019">
    <property type="protein sequence ID" value="OGK53471.1"/>
    <property type="molecule type" value="Genomic_DNA"/>
</dbReference>
<dbReference type="InterPro" id="IPR014942">
    <property type="entry name" value="AbiEii"/>
</dbReference>
<gene>
    <name evidence="1" type="ORF">A3H78_02970</name>
</gene>
<dbReference type="Proteomes" id="UP000177418">
    <property type="component" value="Unassembled WGS sequence"/>
</dbReference>
<dbReference type="Gene3D" id="3.10.450.620">
    <property type="entry name" value="JHP933, nucleotidyltransferase-like core domain"/>
    <property type="match status" value="1"/>
</dbReference>
<proteinExistence type="predicted"/>
<evidence type="ECO:0000313" key="2">
    <source>
        <dbReference type="Proteomes" id="UP000177418"/>
    </source>
</evidence>
<organism evidence="1 2">
    <name type="scientific">Candidatus Roizmanbacteria bacterium RIFCSPLOWO2_02_FULL_36_11</name>
    <dbReference type="NCBI Taxonomy" id="1802071"/>
    <lineage>
        <taxon>Bacteria</taxon>
        <taxon>Candidatus Roizmaniibacteriota</taxon>
    </lineage>
</organism>
<reference evidence="1 2" key="1">
    <citation type="journal article" date="2016" name="Nat. Commun.">
        <title>Thousands of microbial genomes shed light on interconnected biogeochemical processes in an aquifer system.</title>
        <authorList>
            <person name="Anantharaman K."/>
            <person name="Brown C.T."/>
            <person name="Hug L.A."/>
            <person name="Sharon I."/>
            <person name="Castelle C.J."/>
            <person name="Probst A.J."/>
            <person name="Thomas B.C."/>
            <person name="Singh A."/>
            <person name="Wilkins M.J."/>
            <person name="Karaoz U."/>
            <person name="Brodie E.L."/>
            <person name="Williams K.H."/>
            <person name="Hubbard S.S."/>
            <person name="Banfield J.F."/>
        </authorList>
    </citation>
    <scope>NUCLEOTIDE SEQUENCE [LARGE SCALE GENOMIC DNA]</scope>
</reference>
<name>A0A1F7JCY4_9BACT</name>
<protein>
    <recommendedName>
        <fullName evidence="3">Nucleotidyl transferase AbiEii/AbiGii toxin family protein</fullName>
    </recommendedName>
</protein>
<evidence type="ECO:0000313" key="1">
    <source>
        <dbReference type="EMBL" id="OGK53471.1"/>
    </source>
</evidence>
<comment type="caution">
    <text evidence="1">The sequence shown here is derived from an EMBL/GenBank/DDBJ whole genome shotgun (WGS) entry which is preliminary data.</text>
</comment>
<evidence type="ECO:0008006" key="3">
    <source>
        <dbReference type="Google" id="ProtNLM"/>
    </source>
</evidence>
<sequence>MILPRSEDALHKAQLYRLLIEIIDDHDIASQVFFKGGSCAAMLGFLDRFSIDLDFDVKKNTDKKTIDFKLNKIFHKLGLEVKQKSRRTLFYLLKYHSSGQFRNTIKLSLIDQALKSNIYQHQYLFEIDRYAVCQTKETMFANKLVAVTDRYQKYKTIAGRDIYDIHHFFIQGYPYHASIIEERTAMTSHAYLIKLVKFIEKKVTDKIITQDLNFLLPQDQFHIMRKVLVQEVLMFLKRDIEL</sequence>
<dbReference type="AlphaFoldDB" id="A0A1F7JCY4"/>
<accession>A0A1F7JCY4</accession>